<keyword evidence="1" id="KW-1133">Transmembrane helix</keyword>
<reference evidence="2 3" key="1">
    <citation type="submission" date="2024-02" db="EMBL/GenBank/DDBJ databases">
        <title>Seven novel Bacillus-like species.</title>
        <authorList>
            <person name="Liu G."/>
        </authorList>
    </citation>
    <scope>NUCLEOTIDE SEQUENCE [LARGE SCALE GENOMIC DNA]</scope>
    <source>
        <strain evidence="2 3">FJAT-52991</strain>
    </source>
</reference>
<evidence type="ECO:0000256" key="1">
    <source>
        <dbReference type="SAM" id="Phobius"/>
    </source>
</evidence>
<dbReference type="RefSeq" id="WP_338752961.1">
    <property type="nucleotide sequence ID" value="NZ_CP147404.1"/>
</dbReference>
<gene>
    <name evidence="2" type="ORF">WDJ61_02705</name>
</gene>
<keyword evidence="1" id="KW-0812">Transmembrane</keyword>
<name>A0ABZ2N7M0_9BACI</name>
<accession>A0ABZ2N7M0</accession>
<dbReference type="EMBL" id="CP147404">
    <property type="protein sequence ID" value="WXB93580.1"/>
    <property type="molecule type" value="Genomic_DNA"/>
</dbReference>
<evidence type="ECO:0000313" key="2">
    <source>
        <dbReference type="EMBL" id="WXB93580.1"/>
    </source>
</evidence>
<keyword evidence="1" id="KW-0472">Membrane</keyword>
<sequence length="37" mass="4329">MFMEYVTDVSFVMAMIIGSVIAILFVYVRRSKKKRAQ</sequence>
<keyword evidence="3" id="KW-1185">Reference proteome</keyword>
<feature type="transmembrane region" description="Helical" evidence="1">
    <location>
        <begin position="6"/>
        <end position="28"/>
    </location>
</feature>
<dbReference type="NCBIfam" id="NF045534">
    <property type="entry name" value="small_EYxxD"/>
    <property type="match status" value="1"/>
</dbReference>
<protein>
    <submittedName>
        <fullName evidence="2">EYxxD motif small membrane protein</fullName>
    </submittedName>
</protein>
<evidence type="ECO:0000313" key="3">
    <source>
        <dbReference type="Proteomes" id="UP001387364"/>
    </source>
</evidence>
<organism evidence="2 3">
    <name type="scientific">Bacillus kandeliae</name>
    <dbReference type="NCBI Taxonomy" id="3129297"/>
    <lineage>
        <taxon>Bacteria</taxon>
        <taxon>Bacillati</taxon>
        <taxon>Bacillota</taxon>
        <taxon>Bacilli</taxon>
        <taxon>Bacillales</taxon>
        <taxon>Bacillaceae</taxon>
        <taxon>Bacillus</taxon>
    </lineage>
</organism>
<dbReference type="Proteomes" id="UP001387364">
    <property type="component" value="Chromosome"/>
</dbReference>
<proteinExistence type="predicted"/>